<dbReference type="SUPFAM" id="SSF52242">
    <property type="entry name" value="Cobalamin (vitamin B12)-binding domain"/>
    <property type="match status" value="1"/>
</dbReference>
<feature type="compositionally biased region" description="Basic and acidic residues" evidence="1">
    <location>
        <begin position="335"/>
        <end position="346"/>
    </location>
</feature>
<dbReference type="GO" id="GO:0046872">
    <property type="term" value="F:metal ion binding"/>
    <property type="evidence" value="ECO:0007669"/>
    <property type="project" value="InterPro"/>
</dbReference>
<dbReference type="Pfam" id="PF02310">
    <property type="entry name" value="B12-binding"/>
    <property type="match status" value="1"/>
</dbReference>
<organism evidence="3">
    <name type="scientific">freshwater sediment metagenome</name>
    <dbReference type="NCBI Taxonomy" id="556182"/>
    <lineage>
        <taxon>unclassified sequences</taxon>
        <taxon>metagenomes</taxon>
        <taxon>ecological metagenomes</taxon>
    </lineage>
</organism>
<evidence type="ECO:0000259" key="2">
    <source>
        <dbReference type="Pfam" id="PF02310"/>
    </source>
</evidence>
<reference evidence="3" key="1">
    <citation type="submission" date="2023-07" db="EMBL/GenBank/DDBJ databases">
        <authorList>
            <person name="Pelsma A.J. K."/>
        </authorList>
    </citation>
    <scope>NUCLEOTIDE SEQUENCE</scope>
</reference>
<dbReference type="InterPro" id="IPR036724">
    <property type="entry name" value="Cobalamin-bd_sf"/>
</dbReference>
<feature type="domain" description="B12-binding" evidence="2">
    <location>
        <begin position="160"/>
        <end position="261"/>
    </location>
</feature>
<protein>
    <recommendedName>
        <fullName evidence="2">B12-binding domain-containing protein</fullName>
    </recommendedName>
</protein>
<dbReference type="Gene3D" id="3.40.50.280">
    <property type="entry name" value="Cobalamin-binding domain"/>
    <property type="match status" value="1"/>
</dbReference>
<proteinExistence type="predicted"/>
<evidence type="ECO:0000256" key="1">
    <source>
        <dbReference type="SAM" id="MobiDB-lite"/>
    </source>
</evidence>
<feature type="region of interest" description="Disordered" evidence="1">
    <location>
        <begin position="307"/>
        <end position="346"/>
    </location>
</feature>
<accession>A0AA48LWS1</accession>
<dbReference type="GO" id="GO:0031419">
    <property type="term" value="F:cobalamin binding"/>
    <property type="evidence" value="ECO:0007669"/>
    <property type="project" value="InterPro"/>
</dbReference>
<dbReference type="AlphaFoldDB" id="A0AA48LWS1"/>
<dbReference type="EMBL" id="OY288114">
    <property type="protein sequence ID" value="CAJ0848680.1"/>
    <property type="molecule type" value="Genomic_DNA"/>
</dbReference>
<evidence type="ECO:0000313" key="3">
    <source>
        <dbReference type="EMBL" id="CAJ0848680.1"/>
    </source>
</evidence>
<sequence>MSSRGETNLGAQQCREQLAQMFASRPGAATEERLTSVIFDDIVPRLQILHHELSTKDAERAFSVDDVTEFGRILVLDDGPAAERFLETMRARGHSEDSLFLGLMAETARHLGALWEDDRCSFVDVTIGVARLQKMLCVFNGQSEPAVNDERQRAALCALNGERHVFGIDMVACFMRHACWEVELRKDIGPDGVVELIASEWFAVLGFTLSAERELEPLCRAIQAGRAVSVNPEIGILVGGPLFRAKPDLVAQVGADAMASDAASASLLAKKLLLRQQSKGAPDSARDARDAALASAQSYIHSSKARNVETAPAMAAHSSCGSRMASNLANNSFHPGREAPSFEKNR</sequence>
<dbReference type="InterPro" id="IPR006158">
    <property type="entry name" value="Cobalamin-bd"/>
</dbReference>
<feature type="compositionally biased region" description="Polar residues" evidence="1">
    <location>
        <begin position="319"/>
        <end position="333"/>
    </location>
</feature>
<gene>
    <name evidence="3" type="ORF">AMST5_00013</name>
</gene>
<name>A0AA48LWS1_9ZZZZ</name>